<reference evidence="2" key="1">
    <citation type="journal article" date="2012" name="MBio">
        <title>Comparative genome analysis of Trichophyton rubrum and related dermatophytes reveals candidate genes involved in infection.</title>
        <authorList>
            <person name="Martinez D.A."/>
            <person name="Oliver B.G."/>
            <person name="Graeser Y."/>
            <person name="Goldberg J.M."/>
            <person name="Li W."/>
            <person name="Martinez-Rossi N.M."/>
            <person name="Monod M."/>
            <person name="Shelest E."/>
            <person name="Barton R.C."/>
            <person name="Birch E."/>
            <person name="Brakhage A.A."/>
            <person name="Chen Z."/>
            <person name="Gurr S.J."/>
            <person name="Heiman D."/>
            <person name="Heitman J."/>
            <person name="Kosti I."/>
            <person name="Rossi A."/>
            <person name="Saif S."/>
            <person name="Samalova M."/>
            <person name="Saunders C.W."/>
            <person name="Shea T."/>
            <person name="Summerbell R.C."/>
            <person name="Xu J."/>
            <person name="Young S."/>
            <person name="Zeng Q."/>
            <person name="Birren B.W."/>
            <person name="Cuomo C.A."/>
            <person name="White T.C."/>
        </authorList>
    </citation>
    <scope>NUCLEOTIDE SEQUENCE [LARGE SCALE GENOMIC DNA]</scope>
    <source>
        <strain evidence="2">ATCC MYA-4606 / CBS 127.97</strain>
    </source>
</reference>
<sequence length="554" mass="62991">MDLYGFSKEIFTLIIEDLVLEVGFVKAVRLRLVDTTRIIALHVIATINQALDKLTGCAEQHRPEQHLKISTAIAADPLGVFSLYKGFEEFFIQQAHSLPWEESRIGIAAIWGYYDIVQYLLDQGTNPHWVAKRCDIIPSYSFHIGLRKFEYKCPGRSALVAAVLGGNKKIVSLLLKPEFRLPDDKPEYSRAILSAARIGRSDLVDLLLQITGRTLGDYEVFREAMLWEAVYHNQEGIVQLLLDHGANPNDITVEPFESDNRKGPEYVTISASSSDAICIAAVTVTSVDQERSPCNWISNDGRFPMGFSIHIPDFSHEELLPQFKYKKETVCDSKPRQHFYKDINELQCPPVFKEFPKFDEEIGYENITQVLVDGVTTCKPAIGEEVSDEDLSRLRKGIKNHSRIGGETWTYGIKRRHVAKRREWQPLGCDLKNAVVVSKGYTARAICEHPSSTGPDYGNREEGMFCDMCTKKLWPFCSVKVTANCFDEEHRVLRGDHRGFKRGINRSSVHKSYEDIQVWDGWIALVPSQCLCWSEAFCILPVSIRPFYLLKFLT</sequence>
<dbReference type="VEuPathDB" id="FungiDB:TEQG_08215"/>
<dbReference type="eggNOG" id="KOG0504">
    <property type="taxonomic scope" value="Eukaryota"/>
</dbReference>
<dbReference type="AlphaFoldDB" id="F2Q547"/>
<dbReference type="Pfam" id="PF12796">
    <property type="entry name" value="Ank_2"/>
    <property type="match status" value="1"/>
</dbReference>
<dbReference type="SUPFAM" id="SSF48403">
    <property type="entry name" value="Ankyrin repeat"/>
    <property type="match status" value="1"/>
</dbReference>
<accession>F2Q547</accession>
<dbReference type="InterPro" id="IPR002110">
    <property type="entry name" value="Ankyrin_rpt"/>
</dbReference>
<dbReference type="OrthoDB" id="5416940at2759"/>
<proteinExistence type="predicted"/>
<dbReference type="EMBL" id="DS995799">
    <property type="protein sequence ID" value="EGE09265.1"/>
    <property type="molecule type" value="Genomic_DNA"/>
</dbReference>
<dbReference type="Proteomes" id="UP000009169">
    <property type="component" value="Unassembled WGS sequence"/>
</dbReference>
<dbReference type="Gene3D" id="1.25.40.20">
    <property type="entry name" value="Ankyrin repeat-containing domain"/>
    <property type="match status" value="1"/>
</dbReference>
<gene>
    <name evidence="1" type="ORF">TEQG_08215</name>
</gene>
<keyword evidence="2" id="KW-1185">Reference proteome</keyword>
<organism evidence="1 2">
    <name type="scientific">Trichophyton equinum (strain ATCC MYA-4606 / CBS 127.97)</name>
    <name type="common">Horse ringworm fungus</name>
    <dbReference type="NCBI Taxonomy" id="559882"/>
    <lineage>
        <taxon>Eukaryota</taxon>
        <taxon>Fungi</taxon>
        <taxon>Dikarya</taxon>
        <taxon>Ascomycota</taxon>
        <taxon>Pezizomycotina</taxon>
        <taxon>Eurotiomycetes</taxon>
        <taxon>Eurotiomycetidae</taxon>
        <taxon>Onygenales</taxon>
        <taxon>Arthrodermataceae</taxon>
        <taxon>Trichophyton</taxon>
    </lineage>
</organism>
<name>F2Q547_TRIEC</name>
<dbReference type="InterPro" id="IPR036770">
    <property type="entry name" value="Ankyrin_rpt-contain_sf"/>
</dbReference>
<dbReference type="SMART" id="SM00248">
    <property type="entry name" value="ANK"/>
    <property type="match status" value="3"/>
</dbReference>
<dbReference type="HOGENOM" id="CLU_605786_0_0_1"/>
<protein>
    <submittedName>
        <fullName evidence="1">Ankyrin repeat protein</fullName>
    </submittedName>
</protein>
<evidence type="ECO:0000313" key="2">
    <source>
        <dbReference type="Proteomes" id="UP000009169"/>
    </source>
</evidence>
<evidence type="ECO:0000313" key="1">
    <source>
        <dbReference type="EMBL" id="EGE09265.1"/>
    </source>
</evidence>